<dbReference type="SUPFAM" id="SSF82861">
    <property type="entry name" value="Mechanosensitive channel protein MscS (YggB), transmembrane region"/>
    <property type="match status" value="1"/>
</dbReference>
<feature type="region of interest" description="Disordered" evidence="7">
    <location>
        <begin position="316"/>
        <end position="335"/>
    </location>
</feature>
<dbReference type="Gene3D" id="2.30.30.60">
    <property type="match status" value="1"/>
</dbReference>
<organism evidence="11 12">
    <name type="scientific">Nostoc cf. commune SO-36</name>
    <dbReference type="NCBI Taxonomy" id="449208"/>
    <lineage>
        <taxon>Bacteria</taxon>
        <taxon>Bacillati</taxon>
        <taxon>Cyanobacteriota</taxon>
        <taxon>Cyanophyceae</taxon>
        <taxon>Nostocales</taxon>
        <taxon>Nostocaceae</taxon>
        <taxon>Nostoc</taxon>
    </lineage>
</organism>
<dbReference type="Gene3D" id="1.10.287.1260">
    <property type="match status" value="1"/>
</dbReference>
<dbReference type="Pfam" id="PF00924">
    <property type="entry name" value="MS_channel_2nd"/>
    <property type="match status" value="1"/>
</dbReference>
<dbReference type="InterPro" id="IPR011014">
    <property type="entry name" value="MscS_channel_TM-2"/>
</dbReference>
<dbReference type="EMBL" id="AP025732">
    <property type="protein sequence ID" value="BDI14400.1"/>
    <property type="molecule type" value="Genomic_DNA"/>
</dbReference>
<dbReference type="SUPFAM" id="SSF50182">
    <property type="entry name" value="Sm-like ribonucleoproteins"/>
    <property type="match status" value="1"/>
</dbReference>
<feature type="transmembrane region" description="Helical" evidence="8">
    <location>
        <begin position="19"/>
        <end position="39"/>
    </location>
</feature>
<dbReference type="Pfam" id="PF21082">
    <property type="entry name" value="MS_channel_3rd"/>
    <property type="match status" value="1"/>
</dbReference>
<dbReference type="Gene3D" id="3.30.70.100">
    <property type="match status" value="1"/>
</dbReference>
<dbReference type="InterPro" id="IPR011066">
    <property type="entry name" value="MscS_channel_C_sf"/>
</dbReference>
<evidence type="ECO:0000256" key="4">
    <source>
        <dbReference type="ARBA" id="ARBA00022692"/>
    </source>
</evidence>
<comment type="similarity">
    <text evidence="2">Belongs to the MscS (TC 1.A.23) family.</text>
</comment>
<feature type="compositionally biased region" description="Basic and acidic residues" evidence="7">
    <location>
        <begin position="279"/>
        <end position="293"/>
    </location>
</feature>
<dbReference type="InterPro" id="IPR006685">
    <property type="entry name" value="MscS_channel_2nd"/>
</dbReference>
<evidence type="ECO:0000256" key="8">
    <source>
        <dbReference type="SAM" id="Phobius"/>
    </source>
</evidence>
<feature type="region of interest" description="Disordered" evidence="7">
    <location>
        <begin position="277"/>
        <end position="309"/>
    </location>
</feature>
<evidence type="ECO:0000259" key="9">
    <source>
        <dbReference type="Pfam" id="PF00924"/>
    </source>
</evidence>
<proteinExistence type="inferred from homology"/>
<evidence type="ECO:0000256" key="2">
    <source>
        <dbReference type="ARBA" id="ARBA00008017"/>
    </source>
</evidence>
<gene>
    <name evidence="11" type="ORF">ANSO36C_02020</name>
</gene>
<evidence type="ECO:0000256" key="3">
    <source>
        <dbReference type="ARBA" id="ARBA00022475"/>
    </source>
</evidence>
<protein>
    <submittedName>
        <fullName evidence="11">Transporter</fullName>
    </submittedName>
</protein>
<dbReference type="InterPro" id="IPR045275">
    <property type="entry name" value="MscS_archaea/bacteria_type"/>
</dbReference>
<dbReference type="PROSITE" id="PS01246">
    <property type="entry name" value="UPF0003"/>
    <property type="match status" value="1"/>
</dbReference>
<keyword evidence="5 8" id="KW-1133">Transmembrane helix</keyword>
<dbReference type="PANTHER" id="PTHR30221:SF1">
    <property type="entry name" value="SMALL-CONDUCTANCE MECHANOSENSITIVE CHANNEL"/>
    <property type="match status" value="1"/>
</dbReference>
<evidence type="ECO:0000313" key="12">
    <source>
        <dbReference type="Proteomes" id="UP001055453"/>
    </source>
</evidence>
<feature type="compositionally biased region" description="Polar residues" evidence="7">
    <location>
        <begin position="318"/>
        <end position="335"/>
    </location>
</feature>
<evidence type="ECO:0000259" key="10">
    <source>
        <dbReference type="Pfam" id="PF21082"/>
    </source>
</evidence>
<feature type="transmembrane region" description="Helical" evidence="8">
    <location>
        <begin position="60"/>
        <end position="87"/>
    </location>
</feature>
<dbReference type="InterPro" id="IPR049278">
    <property type="entry name" value="MS_channel_C"/>
</dbReference>
<dbReference type="InterPro" id="IPR023408">
    <property type="entry name" value="MscS_beta-dom_sf"/>
</dbReference>
<dbReference type="PANTHER" id="PTHR30221">
    <property type="entry name" value="SMALL-CONDUCTANCE MECHANOSENSITIVE CHANNEL"/>
    <property type="match status" value="1"/>
</dbReference>
<dbReference type="SUPFAM" id="SSF82689">
    <property type="entry name" value="Mechanosensitive channel protein MscS (YggB), C-terminal domain"/>
    <property type="match status" value="1"/>
</dbReference>
<dbReference type="Proteomes" id="UP001055453">
    <property type="component" value="Chromosome"/>
</dbReference>
<keyword evidence="6 8" id="KW-0472">Membrane</keyword>
<dbReference type="InterPro" id="IPR006686">
    <property type="entry name" value="MscS_channel_CS"/>
</dbReference>
<sequence>MNAEISTAWDKIQSMINGFIALLPNIVLGLIVFILFLFIASRIKILVKRLTRNRRSARNLGLVLGRLAQGLTILIGLFIALSIVIPTFRAGDLIQLLGISGVAIGFAFRDILQNFLAGILILLTEPFQIDDQIVFKGFEGTVENIETRATTIRTYDGRRIVIPNSELFTNSVTVNTAFENRRLEYDVGIGYGDDIDHAKQLMLDAMLSVNEVLKDPVPDVLVMELAESTVNIRVRWWVHPPRRADNLISRDKVITAIKKTLVANGIDLPFPTQQILFHDQTEETDGNRSRQREGWPSGKGEVPKPRRISDSLRLLAQAHSSQDNNGKVDSQTNEQ</sequence>
<dbReference type="RefSeq" id="WP_251957987.1">
    <property type="nucleotide sequence ID" value="NZ_AP025732.1"/>
</dbReference>
<accession>A0ABN6PUX2</accession>
<comment type="subcellular location">
    <subcellularLocation>
        <location evidence="1">Cell membrane</location>
        <topology evidence="1">Multi-pass membrane protein</topology>
    </subcellularLocation>
</comment>
<keyword evidence="4 8" id="KW-0812">Transmembrane</keyword>
<evidence type="ECO:0000256" key="1">
    <source>
        <dbReference type="ARBA" id="ARBA00004651"/>
    </source>
</evidence>
<dbReference type="InterPro" id="IPR010920">
    <property type="entry name" value="LSM_dom_sf"/>
</dbReference>
<feature type="domain" description="Mechanosensitive ion channel MscS C-terminal" evidence="10">
    <location>
        <begin position="184"/>
        <end position="267"/>
    </location>
</feature>
<name>A0ABN6PUX2_NOSCO</name>
<keyword evidence="3" id="KW-1003">Cell membrane</keyword>
<feature type="domain" description="Mechanosensitive ion channel MscS" evidence="9">
    <location>
        <begin position="110"/>
        <end position="173"/>
    </location>
</feature>
<evidence type="ECO:0000256" key="6">
    <source>
        <dbReference type="ARBA" id="ARBA00023136"/>
    </source>
</evidence>
<evidence type="ECO:0000256" key="5">
    <source>
        <dbReference type="ARBA" id="ARBA00022989"/>
    </source>
</evidence>
<keyword evidence="12" id="KW-1185">Reference proteome</keyword>
<evidence type="ECO:0000256" key="7">
    <source>
        <dbReference type="SAM" id="MobiDB-lite"/>
    </source>
</evidence>
<evidence type="ECO:0000313" key="11">
    <source>
        <dbReference type="EMBL" id="BDI14400.1"/>
    </source>
</evidence>
<reference evidence="11" key="1">
    <citation type="submission" date="2022-04" db="EMBL/GenBank/DDBJ databases">
        <title>Complete genome sequence of a cyanobacterium, Nostoc sp. SO-36, isolated in Antarctica.</title>
        <authorList>
            <person name="Kanesaki Y."/>
            <person name="Effendi D."/>
            <person name="Sakamoto T."/>
            <person name="Ohtani S."/>
            <person name="Awai K."/>
        </authorList>
    </citation>
    <scope>NUCLEOTIDE SEQUENCE</scope>
    <source>
        <strain evidence="11">SO-36</strain>
    </source>
</reference>